<feature type="region of interest" description="Disordered" evidence="1">
    <location>
        <begin position="37"/>
        <end position="58"/>
    </location>
</feature>
<accession>A0ABQ7AE24</accession>
<evidence type="ECO:0000313" key="2">
    <source>
        <dbReference type="EMBL" id="KAF3495910.1"/>
    </source>
</evidence>
<dbReference type="PANTHER" id="PTHR13007:SF22">
    <property type="entry name" value="PRE-MRNA-SPLICING FACTOR 18"/>
    <property type="match status" value="1"/>
</dbReference>
<gene>
    <name evidence="2" type="ORF">DY000_02058307</name>
</gene>
<dbReference type="Proteomes" id="UP000266723">
    <property type="component" value="Unassembled WGS sequence"/>
</dbReference>
<protein>
    <submittedName>
        <fullName evidence="2">Uncharacterized protein</fullName>
    </submittedName>
</protein>
<dbReference type="InterPro" id="IPR039979">
    <property type="entry name" value="PRPF18"/>
</dbReference>
<keyword evidence="3" id="KW-1185">Reference proteome</keyword>
<dbReference type="PANTHER" id="PTHR13007">
    <property type="entry name" value="PRE-MRNA SPLICING FACTOR-RELATED"/>
    <property type="match status" value="1"/>
</dbReference>
<organism evidence="2 3">
    <name type="scientific">Brassica cretica</name>
    <name type="common">Mustard</name>
    <dbReference type="NCBI Taxonomy" id="69181"/>
    <lineage>
        <taxon>Eukaryota</taxon>
        <taxon>Viridiplantae</taxon>
        <taxon>Streptophyta</taxon>
        <taxon>Embryophyta</taxon>
        <taxon>Tracheophyta</taxon>
        <taxon>Spermatophyta</taxon>
        <taxon>Magnoliopsida</taxon>
        <taxon>eudicotyledons</taxon>
        <taxon>Gunneridae</taxon>
        <taxon>Pentapetalae</taxon>
        <taxon>rosids</taxon>
        <taxon>malvids</taxon>
        <taxon>Brassicales</taxon>
        <taxon>Brassicaceae</taxon>
        <taxon>Brassiceae</taxon>
        <taxon>Brassica</taxon>
    </lineage>
</organism>
<name>A0ABQ7AE24_BRACR</name>
<evidence type="ECO:0000256" key="1">
    <source>
        <dbReference type="SAM" id="MobiDB-lite"/>
    </source>
</evidence>
<sequence>MDLLRQEILKKRQSLSEEAGGKKFYKRSDIEQKKLQKLREEERREHELKAQRRSAAAASISGVTLEDLVQSKFLHFCLIKRRYPTMPSKAVEFNSLANGSDLQSLLAEERYFGGDRGQVSAERLRLMPSQNDN</sequence>
<evidence type="ECO:0000313" key="3">
    <source>
        <dbReference type="Proteomes" id="UP000266723"/>
    </source>
</evidence>
<proteinExistence type="predicted"/>
<feature type="compositionally biased region" description="Basic and acidic residues" evidence="1">
    <location>
        <begin position="37"/>
        <end position="50"/>
    </location>
</feature>
<dbReference type="EMBL" id="QGKV02002055">
    <property type="protein sequence ID" value="KAF3495910.1"/>
    <property type="molecule type" value="Genomic_DNA"/>
</dbReference>
<reference evidence="2 3" key="1">
    <citation type="journal article" date="2020" name="BMC Genomics">
        <title>Intraspecific diversification of the crop wild relative Brassica cretica Lam. using demographic model selection.</title>
        <authorList>
            <person name="Kioukis A."/>
            <person name="Michalopoulou V.A."/>
            <person name="Briers L."/>
            <person name="Pirintsos S."/>
            <person name="Studholme D.J."/>
            <person name="Pavlidis P."/>
            <person name="Sarris P.F."/>
        </authorList>
    </citation>
    <scope>NUCLEOTIDE SEQUENCE [LARGE SCALE GENOMIC DNA]</scope>
    <source>
        <strain evidence="3">cv. PFS-1207/04</strain>
    </source>
</reference>
<comment type="caution">
    <text evidence="2">The sequence shown here is derived from an EMBL/GenBank/DDBJ whole genome shotgun (WGS) entry which is preliminary data.</text>
</comment>